<dbReference type="GeneID" id="4354882"/>
<feature type="compositionally biased region" description="Low complexity" evidence="2">
    <location>
        <begin position="102"/>
        <end position="122"/>
    </location>
</feature>
<dbReference type="InterPro" id="IPR038988">
    <property type="entry name" value="Sas4"/>
</dbReference>
<dbReference type="GO" id="GO:0004402">
    <property type="term" value="F:histone acetyltransferase activity"/>
    <property type="evidence" value="ECO:0007669"/>
    <property type="project" value="TreeGrafter"/>
</dbReference>
<dbReference type="HOGENOM" id="CLU_488298_0_0_1"/>
<feature type="coiled-coil region" evidence="1">
    <location>
        <begin position="347"/>
        <end position="386"/>
    </location>
</feature>
<dbReference type="OrthoDB" id="1938992at2759"/>
<evidence type="ECO:0000256" key="2">
    <source>
        <dbReference type="SAM" id="MobiDB-lite"/>
    </source>
</evidence>
<feature type="compositionally biased region" description="Basic residues" evidence="2">
    <location>
        <begin position="440"/>
        <end position="450"/>
    </location>
</feature>
<dbReference type="VEuPathDB" id="FungiDB:ATEG_00125"/>
<evidence type="ECO:0000259" key="3">
    <source>
        <dbReference type="Pfam" id="PF15460"/>
    </source>
</evidence>
<feature type="compositionally biased region" description="Basic and acidic residues" evidence="2">
    <location>
        <begin position="228"/>
        <end position="242"/>
    </location>
</feature>
<organism evidence="4 5">
    <name type="scientific">Aspergillus terreus (strain NIH 2624 / FGSC A1156)</name>
    <dbReference type="NCBI Taxonomy" id="341663"/>
    <lineage>
        <taxon>Eukaryota</taxon>
        <taxon>Fungi</taxon>
        <taxon>Dikarya</taxon>
        <taxon>Ascomycota</taxon>
        <taxon>Pezizomycotina</taxon>
        <taxon>Eurotiomycetes</taxon>
        <taxon>Eurotiomycetidae</taxon>
        <taxon>Eurotiales</taxon>
        <taxon>Aspergillaceae</taxon>
        <taxon>Aspergillus</taxon>
        <taxon>Aspergillus subgen. Circumdati</taxon>
    </lineage>
</organism>
<evidence type="ECO:0000313" key="4">
    <source>
        <dbReference type="EMBL" id="EAU38771.1"/>
    </source>
</evidence>
<dbReference type="OMA" id="PEAIDSC"/>
<evidence type="ECO:0000313" key="5">
    <source>
        <dbReference type="Proteomes" id="UP000007963"/>
    </source>
</evidence>
<feature type="compositionally biased region" description="Basic and acidic residues" evidence="2">
    <location>
        <begin position="533"/>
        <end position="544"/>
    </location>
</feature>
<feature type="compositionally biased region" description="Basic residues" evidence="2">
    <location>
        <begin position="473"/>
        <end position="504"/>
    </location>
</feature>
<feature type="compositionally biased region" description="Low complexity" evidence="2">
    <location>
        <begin position="37"/>
        <end position="46"/>
    </location>
</feature>
<dbReference type="EMBL" id="CH476594">
    <property type="protein sequence ID" value="EAU38771.1"/>
    <property type="molecule type" value="Genomic_DNA"/>
</dbReference>
<feature type="domain" description="Something about silencing protein 4" evidence="3">
    <location>
        <begin position="340"/>
        <end position="434"/>
    </location>
</feature>
<feature type="region of interest" description="Disordered" evidence="2">
    <location>
        <begin position="1"/>
        <end position="242"/>
    </location>
</feature>
<feature type="compositionally biased region" description="Low complexity" evidence="2">
    <location>
        <begin position="56"/>
        <end position="66"/>
    </location>
</feature>
<keyword evidence="1" id="KW-0175">Coiled coil</keyword>
<dbReference type="GO" id="GO:0033255">
    <property type="term" value="C:SAS acetyltransferase complex"/>
    <property type="evidence" value="ECO:0007669"/>
    <property type="project" value="InterPro"/>
</dbReference>
<dbReference type="PANTHER" id="PTHR38422:SF1">
    <property type="entry name" value="SOMETHING ABOUT SILENCING PROTEIN 4"/>
    <property type="match status" value="1"/>
</dbReference>
<reference evidence="5" key="1">
    <citation type="submission" date="2005-09" db="EMBL/GenBank/DDBJ databases">
        <title>Annotation of the Aspergillus terreus NIH2624 genome.</title>
        <authorList>
            <person name="Birren B.W."/>
            <person name="Lander E.S."/>
            <person name="Galagan J.E."/>
            <person name="Nusbaum C."/>
            <person name="Devon K."/>
            <person name="Henn M."/>
            <person name="Ma L.-J."/>
            <person name="Jaffe D.B."/>
            <person name="Butler J."/>
            <person name="Alvarez P."/>
            <person name="Gnerre S."/>
            <person name="Grabherr M."/>
            <person name="Kleber M."/>
            <person name="Mauceli E.W."/>
            <person name="Brockman W."/>
            <person name="Rounsley S."/>
            <person name="Young S.K."/>
            <person name="LaButti K."/>
            <person name="Pushparaj V."/>
            <person name="DeCaprio D."/>
            <person name="Crawford M."/>
            <person name="Koehrsen M."/>
            <person name="Engels R."/>
            <person name="Montgomery P."/>
            <person name="Pearson M."/>
            <person name="Howarth C."/>
            <person name="Larson L."/>
            <person name="Luoma S."/>
            <person name="White J."/>
            <person name="Alvarado L."/>
            <person name="Kodira C.D."/>
            <person name="Zeng Q."/>
            <person name="Oleary S."/>
            <person name="Yandava C."/>
            <person name="Denning D.W."/>
            <person name="Nierman W.C."/>
            <person name="Milne T."/>
            <person name="Madden K."/>
        </authorList>
    </citation>
    <scope>NUCLEOTIDE SEQUENCE [LARGE SCALE GENOMIC DNA]</scope>
    <source>
        <strain evidence="5">NIH 2624 / FGSC A1156</strain>
    </source>
</reference>
<feature type="compositionally biased region" description="Low complexity" evidence="2">
    <location>
        <begin position="206"/>
        <end position="227"/>
    </location>
</feature>
<name>Q0D1Q9_ASPTN</name>
<protein>
    <recommendedName>
        <fullName evidence="3">Something about silencing protein 4 domain-containing protein</fullName>
    </recommendedName>
</protein>
<dbReference type="PANTHER" id="PTHR38422">
    <property type="entry name" value="SOMETHING ABOUT SILENCING PROTEIN 4"/>
    <property type="match status" value="1"/>
</dbReference>
<dbReference type="InterPro" id="IPR029184">
    <property type="entry name" value="Sas4_dom"/>
</dbReference>
<dbReference type="Pfam" id="PF15460">
    <property type="entry name" value="SAS4"/>
    <property type="match status" value="1"/>
</dbReference>
<evidence type="ECO:0000256" key="1">
    <source>
        <dbReference type="SAM" id="Coils"/>
    </source>
</evidence>
<feature type="region of interest" description="Disordered" evidence="2">
    <location>
        <begin position="316"/>
        <end position="344"/>
    </location>
</feature>
<feature type="compositionally biased region" description="Basic and acidic residues" evidence="2">
    <location>
        <begin position="13"/>
        <end position="23"/>
    </location>
</feature>
<gene>
    <name evidence="4" type="ORF">ATEG_00125</name>
</gene>
<sequence length="558" mass="62922">MAMRSRSTLRVPVRREEDHDHDPSVNSHPPLPRPRRPSVAPATSSPHRPRRRRQSSPDLLDTTTPDLPRRTSTRLSNAPENHHHHHHTPPLSKGRLLPRHVTPTATTTTTTTTSASSTPPTSIFLRGGARESPDPLDTISPATSSKRPSGPIPSSVPRHTHHQNRLALAQTESSPPRHGPVARTNARLSTERAPTNSPKHHPPHSPAKLTPPASTSTPAPADAAKPAPEQRRSLRSHDGASRGRSELALYFPNYEQLLSLEPPKPEFLTGNTTIRLINDLTEPPDSALTFADINPDTPFGNPLLHLHDCETIALPSQAHHKPPSKTRDHKPRKQDPEDEDPLSEATYFRAHRRNERQEKQLRNIERDRAQHEKQQLDRLLDELQSQDWPRVMGIGTLTDHEEKKQYETKRAFFVKEIAASALEIQNLERRRKATQDRKGPPRRPPPHPHPLRPTQTTSQTPSRRLPPRQQGLRLRRPLLPRRRRPLRRKQLRRTPGHQRRRRLGRPPAPAGSALRDQPRKEETQAVVDGRPLAPEKEGQGERNPRAAAAASVDTPARR</sequence>
<feature type="compositionally biased region" description="Basic residues" evidence="2">
    <location>
        <begin position="318"/>
        <end position="332"/>
    </location>
</feature>
<dbReference type="RefSeq" id="XP_001210211.1">
    <property type="nucleotide sequence ID" value="XM_001210211.1"/>
</dbReference>
<accession>Q0D1Q9</accession>
<dbReference type="Proteomes" id="UP000007963">
    <property type="component" value="Unassembled WGS sequence"/>
</dbReference>
<proteinExistence type="predicted"/>
<dbReference type="AlphaFoldDB" id="Q0D1Q9"/>
<feature type="compositionally biased region" description="Polar residues" evidence="2">
    <location>
        <begin position="186"/>
        <end position="196"/>
    </location>
</feature>
<feature type="region of interest" description="Disordered" evidence="2">
    <location>
        <begin position="429"/>
        <end position="558"/>
    </location>
</feature>